<evidence type="ECO:0000313" key="2">
    <source>
        <dbReference type="Proteomes" id="UP000032141"/>
    </source>
</evidence>
<dbReference type="EnsemblPlants" id="Bo7g037560.1">
    <property type="protein sequence ID" value="Bo7g037560.1"/>
    <property type="gene ID" value="Bo7g037560"/>
</dbReference>
<dbReference type="Proteomes" id="UP000032141">
    <property type="component" value="Chromosome C7"/>
</dbReference>
<evidence type="ECO:0000313" key="1">
    <source>
        <dbReference type="EnsemblPlants" id="Bo7g037560.1"/>
    </source>
</evidence>
<reference evidence="1" key="2">
    <citation type="submission" date="2015-03" db="UniProtKB">
        <authorList>
            <consortium name="EnsemblPlants"/>
        </authorList>
    </citation>
    <scope>IDENTIFICATION</scope>
</reference>
<dbReference type="Gramene" id="Bo7g037560.1">
    <property type="protein sequence ID" value="Bo7g037560.1"/>
    <property type="gene ID" value="Bo7g037560"/>
</dbReference>
<reference evidence="1 2" key="1">
    <citation type="journal article" date="2014" name="Genome Biol.">
        <title>Transcriptome and methylome profiling reveals relics of genome dominance in the mesopolyploid Brassica oleracea.</title>
        <authorList>
            <person name="Parkin I.A."/>
            <person name="Koh C."/>
            <person name="Tang H."/>
            <person name="Robinson S.J."/>
            <person name="Kagale S."/>
            <person name="Clarke W.E."/>
            <person name="Town C.D."/>
            <person name="Nixon J."/>
            <person name="Krishnakumar V."/>
            <person name="Bidwell S.L."/>
            <person name="Denoeud F."/>
            <person name="Belcram H."/>
            <person name="Links M.G."/>
            <person name="Just J."/>
            <person name="Clarke C."/>
            <person name="Bender T."/>
            <person name="Huebert T."/>
            <person name="Mason A.S."/>
            <person name="Pires J.C."/>
            <person name="Barker G."/>
            <person name="Moore J."/>
            <person name="Walley P.G."/>
            <person name="Manoli S."/>
            <person name="Batley J."/>
            <person name="Edwards D."/>
            <person name="Nelson M.N."/>
            <person name="Wang X."/>
            <person name="Paterson A.H."/>
            <person name="King G."/>
            <person name="Bancroft I."/>
            <person name="Chalhoub B."/>
            <person name="Sharpe A.G."/>
        </authorList>
    </citation>
    <scope>NUCLEOTIDE SEQUENCE</scope>
    <source>
        <strain evidence="1 2">cv. TO1000</strain>
    </source>
</reference>
<keyword evidence="2" id="KW-1185">Reference proteome</keyword>
<organism evidence="1 2">
    <name type="scientific">Brassica oleracea var. oleracea</name>
    <dbReference type="NCBI Taxonomy" id="109376"/>
    <lineage>
        <taxon>Eukaryota</taxon>
        <taxon>Viridiplantae</taxon>
        <taxon>Streptophyta</taxon>
        <taxon>Embryophyta</taxon>
        <taxon>Tracheophyta</taxon>
        <taxon>Spermatophyta</taxon>
        <taxon>Magnoliopsida</taxon>
        <taxon>eudicotyledons</taxon>
        <taxon>Gunneridae</taxon>
        <taxon>Pentapetalae</taxon>
        <taxon>rosids</taxon>
        <taxon>malvids</taxon>
        <taxon>Brassicales</taxon>
        <taxon>Brassicaceae</taxon>
        <taxon>Brassiceae</taxon>
        <taxon>Brassica</taxon>
    </lineage>
</organism>
<proteinExistence type="predicted"/>
<protein>
    <submittedName>
        <fullName evidence="1">Uncharacterized protein</fullName>
    </submittedName>
</protein>
<sequence length="98" mass="10983">MNLRKFPRNISSEYTEGLLPRNIPRDSFLGIFRGTHSSEFSEGSVPRKFPMKILRNISSELPRIGPSEISLGIFRGAFRRTGGPLLGNSFPRNSVGNF</sequence>
<dbReference type="HOGENOM" id="CLU_085521_3_0_1"/>
<name>A0A0D3D573_BRAOL</name>
<dbReference type="AlphaFoldDB" id="A0A0D3D573"/>
<accession>A0A0D3D573</accession>